<gene>
    <name evidence="2" type="ORF">AV530_002098</name>
</gene>
<dbReference type="EMBL" id="LSYS01008925">
    <property type="protein sequence ID" value="OPJ67898.1"/>
    <property type="molecule type" value="Genomic_DNA"/>
</dbReference>
<proteinExistence type="predicted"/>
<keyword evidence="3" id="KW-1185">Reference proteome</keyword>
<evidence type="ECO:0000256" key="1">
    <source>
        <dbReference type="SAM" id="MobiDB-lite"/>
    </source>
</evidence>
<feature type="compositionally biased region" description="Low complexity" evidence="1">
    <location>
        <begin position="45"/>
        <end position="57"/>
    </location>
</feature>
<protein>
    <submittedName>
        <fullName evidence="2">Uncharacterized protein</fullName>
    </submittedName>
</protein>
<feature type="region of interest" description="Disordered" evidence="1">
    <location>
        <begin position="40"/>
        <end position="91"/>
    </location>
</feature>
<evidence type="ECO:0000313" key="2">
    <source>
        <dbReference type="EMBL" id="OPJ67898.1"/>
    </source>
</evidence>
<organism evidence="2 3">
    <name type="scientific">Patagioenas fasciata monilis</name>
    <dbReference type="NCBI Taxonomy" id="372326"/>
    <lineage>
        <taxon>Eukaryota</taxon>
        <taxon>Metazoa</taxon>
        <taxon>Chordata</taxon>
        <taxon>Craniata</taxon>
        <taxon>Vertebrata</taxon>
        <taxon>Euteleostomi</taxon>
        <taxon>Archelosauria</taxon>
        <taxon>Archosauria</taxon>
        <taxon>Dinosauria</taxon>
        <taxon>Saurischia</taxon>
        <taxon>Theropoda</taxon>
        <taxon>Coelurosauria</taxon>
        <taxon>Aves</taxon>
        <taxon>Neognathae</taxon>
        <taxon>Neoaves</taxon>
        <taxon>Columbimorphae</taxon>
        <taxon>Columbiformes</taxon>
        <taxon>Columbidae</taxon>
        <taxon>Patagioenas</taxon>
    </lineage>
</organism>
<dbReference type="Proteomes" id="UP000190648">
    <property type="component" value="Unassembled WGS sequence"/>
</dbReference>
<feature type="region of interest" description="Disordered" evidence="1">
    <location>
        <begin position="1"/>
        <end position="24"/>
    </location>
</feature>
<sequence length="104" mass="11077">MLVLLEKEYEEAEDSHLQESSGEHGLSNYQRLLLCGQEDVDPVQAGAPGATTLPGTGSNPQPPPQCKGRCNSSPPSKSLASQEQPPHPRPALQVLRVEALVVLA</sequence>
<dbReference type="AlphaFoldDB" id="A0A1V4J6P2"/>
<evidence type="ECO:0000313" key="3">
    <source>
        <dbReference type="Proteomes" id="UP000190648"/>
    </source>
</evidence>
<comment type="caution">
    <text evidence="2">The sequence shown here is derived from an EMBL/GenBank/DDBJ whole genome shotgun (WGS) entry which is preliminary data.</text>
</comment>
<feature type="compositionally biased region" description="Polar residues" evidence="1">
    <location>
        <begin position="70"/>
        <end position="84"/>
    </location>
</feature>
<reference evidence="2 3" key="1">
    <citation type="submission" date="2016-02" db="EMBL/GenBank/DDBJ databases">
        <title>Band-tailed pigeon sequencing and assembly.</title>
        <authorList>
            <person name="Soares A.E."/>
            <person name="Novak B.J."/>
            <person name="Rice E.S."/>
            <person name="O'Connell B."/>
            <person name="Chang D."/>
            <person name="Weber S."/>
            <person name="Shapiro B."/>
        </authorList>
    </citation>
    <scope>NUCLEOTIDE SEQUENCE [LARGE SCALE GENOMIC DNA]</scope>
    <source>
        <strain evidence="2">BTP2013</strain>
        <tissue evidence="2">Blood</tissue>
    </source>
</reference>
<name>A0A1V4J6P2_PATFA</name>
<accession>A0A1V4J6P2</accession>